<dbReference type="SMART" id="SM00345">
    <property type="entry name" value="HTH_GNTR"/>
    <property type="match status" value="1"/>
</dbReference>
<dbReference type="InterPro" id="IPR000524">
    <property type="entry name" value="Tscrpt_reg_HTH_GntR"/>
</dbReference>
<dbReference type="PANTHER" id="PTHR43537">
    <property type="entry name" value="TRANSCRIPTIONAL REGULATOR, GNTR FAMILY"/>
    <property type="match status" value="1"/>
</dbReference>
<keyword evidence="3" id="KW-0804">Transcription</keyword>
<keyword evidence="1" id="KW-0805">Transcription regulation</keyword>
<dbReference type="Gene3D" id="1.10.10.10">
    <property type="entry name" value="Winged helix-like DNA-binding domain superfamily/Winged helix DNA-binding domain"/>
    <property type="match status" value="1"/>
</dbReference>
<comment type="caution">
    <text evidence="5">The sequence shown here is derived from an EMBL/GenBank/DDBJ whole genome shotgun (WGS) entry which is preliminary data.</text>
</comment>
<dbReference type="InterPro" id="IPR011711">
    <property type="entry name" value="GntR_C"/>
</dbReference>
<accession>A0ABQ3V106</accession>
<sequence>MTEIETPGMPEEDEKTGGITMLHNRLRKLILDGVYPPGARLSERELAHTLGVSRTPLREVLRMLQREGLVETGRYQRARVAPLDPMALDRLYAGRIQLETLGLALTFPHLQEEDFAELDAALATMRSATTMESWEVPHRLFHQLLVAQAGEQLCATMSNYADQSQRYRLMLADREIHAQSVSMVEHGQILQACRERNRAEAIQQLARHLARTALTVLAHMAPEYEPVAVRTALTLAQTGSSHPAEAPGQEGLQMVRKRRISPEHLWNYKSRCALLVMMPEAAMKDQDKLQ</sequence>
<dbReference type="PANTHER" id="PTHR43537:SF24">
    <property type="entry name" value="GLUCONATE OPERON TRANSCRIPTIONAL REPRESSOR"/>
    <property type="match status" value="1"/>
</dbReference>
<dbReference type="PRINTS" id="PR00035">
    <property type="entry name" value="HTHGNTR"/>
</dbReference>
<dbReference type="CDD" id="cd07377">
    <property type="entry name" value="WHTH_GntR"/>
    <property type="match status" value="1"/>
</dbReference>
<dbReference type="InterPro" id="IPR036388">
    <property type="entry name" value="WH-like_DNA-bd_sf"/>
</dbReference>
<dbReference type="InterPro" id="IPR036390">
    <property type="entry name" value="WH_DNA-bd_sf"/>
</dbReference>
<evidence type="ECO:0000313" key="5">
    <source>
        <dbReference type="EMBL" id="GHO58648.1"/>
    </source>
</evidence>
<evidence type="ECO:0000313" key="6">
    <source>
        <dbReference type="Proteomes" id="UP000654345"/>
    </source>
</evidence>
<name>A0ABQ3V106_9CHLR</name>
<dbReference type="Gene3D" id="1.20.120.530">
    <property type="entry name" value="GntR ligand-binding domain-like"/>
    <property type="match status" value="1"/>
</dbReference>
<dbReference type="Proteomes" id="UP000654345">
    <property type="component" value="Unassembled WGS sequence"/>
</dbReference>
<evidence type="ECO:0000256" key="3">
    <source>
        <dbReference type="ARBA" id="ARBA00023163"/>
    </source>
</evidence>
<gene>
    <name evidence="5" type="ORF">KSB_71230</name>
</gene>
<protein>
    <recommendedName>
        <fullName evidence="4">HTH gntR-type domain-containing protein</fullName>
    </recommendedName>
</protein>
<dbReference type="Pfam" id="PF00392">
    <property type="entry name" value="GntR"/>
    <property type="match status" value="1"/>
</dbReference>
<keyword evidence="2" id="KW-0238">DNA-binding</keyword>
<feature type="domain" description="HTH gntR-type" evidence="4">
    <location>
        <begin position="16"/>
        <end position="83"/>
    </location>
</feature>
<dbReference type="Pfam" id="PF07729">
    <property type="entry name" value="FCD"/>
    <property type="match status" value="1"/>
</dbReference>
<dbReference type="PRINTS" id="PR00033">
    <property type="entry name" value="HTHASNC"/>
</dbReference>
<proteinExistence type="predicted"/>
<evidence type="ECO:0000259" key="4">
    <source>
        <dbReference type="PROSITE" id="PS50949"/>
    </source>
</evidence>
<dbReference type="PROSITE" id="PS50949">
    <property type="entry name" value="HTH_GNTR"/>
    <property type="match status" value="1"/>
</dbReference>
<organism evidence="5 6">
    <name type="scientific">Ktedonobacter robiniae</name>
    <dbReference type="NCBI Taxonomy" id="2778365"/>
    <lineage>
        <taxon>Bacteria</taxon>
        <taxon>Bacillati</taxon>
        <taxon>Chloroflexota</taxon>
        <taxon>Ktedonobacteria</taxon>
        <taxon>Ktedonobacterales</taxon>
        <taxon>Ktedonobacteraceae</taxon>
        <taxon>Ktedonobacter</taxon>
    </lineage>
</organism>
<evidence type="ECO:0000256" key="2">
    <source>
        <dbReference type="ARBA" id="ARBA00023125"/>
    </source>
</evidence>
<dbReference type="SUPFAM" id="SSF46785">
    <property type="entry name" value="Winged helix' DNA-binding domain"/>
    <property type="match status" value="1"/>
</dbReference>
<dbReference type="EMBL" id="BNJG01000003">
    <property type="protein sequence ID" value="GHO58648.1"/>
    <property type="molecule type" value="Genomic_DNA"/>
</dbReference>
<dbReference type="InterPro" id="IPR000485">
    <property type="entry name" value="AsnC-type_HTH_dom"/>
</dbReference>
<evidence type="ECO:0000256" key="1">
    <source>
        <dbReference type="ARBA" id="ARBA00023015"/>
    </source>
</evidence>
<keyword evidence="6" id="KW-1185">Reference proteome</keyword>
<dbReference type="SMART" id="SM00895">
    <property type="entry name" value="FCD"/>
    <property type="match status" value="1"/>
</dbReference>
<dbReference type="RefSeq" id="WP_201374906.1">
    <property type="nucleotide sequence ID" value="NZ_BNJG01000003.1"/>
</dbReference>
<dbReference type="InterPro" id="IPR008920">
    <property type="entry name" value="TF_FadR/GntR_C"/>
</dbReference>
<reference evidence="5 6" key="1">
    <citation type="journal article" date="2021" name="Int. J. Syst. Evol. Microbiol.">
        <title>Reticulibacter mediterranei gen. nov., sp. nov., within the new family Reticulibacteraceae fam. nov., and Ktedonospora formicarum gen. nov., sp. nov., Ktedonobacter robiniae sp. nov., Dictyobacter formicarum sp. nov. and Dictyobacter arantiisoli sp. nov., belonging to the class Ktedonobacteria.</title>
        <authorList>
            <person name="Yabe S."/>
            <person name="Zheng Y."/>
            <person name="Wang C.M."/>
            <person name="Sakai Y."/>
            <person name="Abe K."/>
            <person name="Yokota A."/>
            <person name="Donadio S."/>
            <person name="Cavaletti L."/>
            <person name="Monciardini P."/>
        </authorList>
    </citation>
    <scope>NUCLEOTIDE SEQUENCE [LARGE SCALE GENOMIC DNA]</scope>
    <source>
        <strain evidence="5 6">SOSP1-30</strain>
    </source>
</reference>
<dbReference type="SUPFAM" id="SSF48008">
    <property type="entry name" value="GntR ligand-binding domain-like"/>
    <property type="match status" value="1"/>
</dbReference>